<feature type="region of interest" description="Disordered" evidence="1">
    <location>
        <begin position="1"/>
        <end position="43"/>
    </location>
</feature>
<evidence type="ECO:0000256" key="1">
    <source>
        <dbReference type="SAM" id="MobiDB-lite"/>
    </source>
</evidence>
<feature type="compositionally biased region" description="Basic and acidic residues" evidence="1">
    <location>
        <begin position="138"/>
        <end position="149"/>
    </location>
</feature>
<sequence>MSPQHAESTKRQSRDTGFPEPFHSGPNTTLPHPEADLSPNATLSYEDVSAERILKRHRLSFLRKNKRTVSHGTIDPQAEAFNSIVSLSMFDVDAAQKSQQRTGDASSSSLRLSKDGVDSVHSGSKKYDDETPPTSPDVAEHGRGSEHHGRVSGVFKRWKRN</sequence>
<name>A0A162IBB6_9HYPO</name>
<feature type="compositionally biased region" description="Polar residues" evidence="1">
    <location>
        <begin position="96"/>
        <end position="111"/>
    </location>
</feature>
<comment type="caution">
    <text evidence="2">The sequence shown here is derived from an EMBL/GenBank/DDBJ whole genome shotgun (WGS) entry which is preliminary data.</text>
</comment>
<keyword evidence="3" id="KW-1185">Reference proteome</keyword>
<dbReference type="AlphaFoldDB" id="A0A162IBB6"/>
<proteinExistence type="predicted"/>
<dbReference type="OrthoDB" id="5209158at2759"/>
<protein>
    <submittedName>
        <fullName evidence="2">Uncharacterized protein</fullName>
    </submittedName>
</protein>
<evidence type="ECO:0000313" key="2">
    <source>
        <dbReference type="EMBL" id="KZZ91053.1"/>
    </source>
</evidence>
<dbReference type="EMBL" id="AZGY01000019">
    <property type="protein sequence ID" value="KZZ91053.1"/>
    <property type="molecule type" value="Genomic_DNA"/>
</dbReference>
<evidence type="ECO:0000313" key="3">
    <source>
        <dbReference type="Proteomes" id="UP000078544"/>
    </source>
</evidence>
<reference evidence="2 3" key="1">
    <citation type="journal article" date="2016" name="Genome Biol. Evol.">
        <title>Divergent and convergent evolution of fungal pathogenicity.</title>
        <authorList>
            <person name="Shang Y."/>
            <person name="Xiao G."/>
            <person name="Zheng P."/>
            <person name="Cen K."/>
            <person name="Zhan S."/>
            <person name="Wang C."/>
        </authorList>
    </citation>
    <scope>NUCLEOTIDE SEQUENCE [LARGE SCALE GENOMIC DNA]</scope>
    <source>
        <strain evidence="2 3">RCEF 2490</strain>
    </source>
</reference>
<organism evidence="2 3">
    <name type="scientific">Moelleriella libera RCEF 2490</name>
    <dbReference type="NCBI Taxonomy" id="1081109"/>
    <lineage>
        <taxon>Eukaryota</taxon>
        <taxon>Fungi</taxon>
        <taxon>Dikarya</taxon>
        <taxon>Ascomycota</taxon>
        <taxon>Pezizomycotina</taxon>
        <taxon>Sordariomycetes</taxon>
        <taxon>Hypocreomycetidae</taxon>
        <taxon>Hypocreales</taxon>
        <taxon>Clavicipitaceae</taxon>
        <taxon>Moelleriella</taxon>
    </lineage>
</organism>
<feature type="region of interest" description="Disordered" evidence="1">
    <location>
        <begin position="95"/>
        <end position="161"/>
    </location>
</feature>
<dbReference type="Proteomes" id="UP000078544">
    <property type="component" value="Unassembled WGS sequence"/>
</dbReference>
<accession>A0A162IBB6</accession>
<gene>
    <name evidence="2" type="ORF">AAL_06794</name>
</gene>